<evidence type="ECO:0000256" key="6">
    <source>
        <dbReference type="ARBA" id="ARBA00023125"/>
    </source>
</evidence>
<evidence type="ECO:0000256" key="5">
    <source>
        <dbReference type="ARBA" id="ARBA00022908"/>
    </source>
</evidence>
<comment type="subcellular location">
    <subcellularLocation>
        <location evidence="1">Cytoplasm</location>
    </subcellularLocation>
</comment>
<dbReference type="PANTHER" id="PTHR30349:SF77">
    <property type="entry name" value="TYROSINE RECOMBINASE XERC"/>
    <property type="match status" value="1"/>
</dbReference>
<dbReference type="EMBL" id="VUMV01000001">
    <property type="protein sequence ID" value="MST80803.1"/>
    <property type="molecule type" value="Genomic_DNA"/>
</dbReference>
<dbReference type="InterPro" id="IPR013762">
    <property type="entry name" value="Integrase-like_cat_sf"/>
</dbReference>
<accession>A0A7X2P6T9</accession>
<comment type="caution">
    <text evidence="12">The sequence shown here is derived from an EMBL/GenBank/DDBJ whole genome shotgun (WGS) entry which is preliminary data.</text>
</comment>
<dbReference type="CDD" id="cd00397">
    <property type="entry name" value="DNA_BRE_C"/>
    <property type="match status" value="1"/>
</dbReference>
<dbReference type="InterPro" id="IPR050090">
    <property type="entry name" value="Tyrosine_recombinase_XerCD"/>
</dbReference>
<dbReference type="AlphaFoldDB" id="A0A7X2P6T9"/>
<keyword evidence="4" id="KW-0159">Chromosome partition</keyword>
<keyword evidence="3" id="KW-0132">Cell division</keyword>
<dbReference type="Pfam" id="PF00589">
    <property type="entry name" value="Phage_integrase"/>
    <property type="match status" value="1"/>
</dbReference>
<proteinExistence type="predicted"/>
<feature type="domain" description="Core-binding (CB)" evidence="11">
    <location>
        <begin position="38"/>
        <end position="143"/>
    </location>
</feature>
<dbReference type="GO" id="GO:0051301">
    <property type="term" value="P:cell division"/>
    <property type="evidence" value="ECO:0007669"/>
    <property type="project" value="UniProtKB-KW"/>
</dbReference>
<evidence type="ECO:0000256" key="9">
    <source>
        <dbReference type="PROSITE-ProRule" id="PRU01248"/>
    </source>
</evidence>
<dbReference type="GO" id="GO:0005737">
    <property type="term" value="C:cytoplasm"/>
    <property type="evidence" value="ECO:0007669"/>
    <property type="project" value="UniProtKB-SubCell"/>
</dbReference>
<dbReference type="InterPro" id="IPR044068">
    <property type="entry name" value="CB"/>
</dbReference>
<reference evidence="12 13" key="1">
    <citation type="submission" date="2019-08" db="EMBL/GenBank/DDBJ databases">
        <title>In-depth cultivation of the pig gut microbiome towards novel bacterial diversity and tailored functional studies.</title>
        <authorList>
            <person name="Wylensek D."/>
            <person name="Hitch T.C.A."/>
            <person name="Clavel T."/>
        </authorList>
    </citation>
    <scope>NUCLEOTIDE SEQUENCE [LARGE SCALE GENOMIC DNA]</scope>
    <source>
        <strain evidence="12 13">Oil+RF-744-WCA-WT-13</strain>
    </source>
</reference>
<evidence type="ECO:0000313" key="13">
    <source>
        <dbReference type="Proteomes" id="UP000466864"/>
    </source>
</evidence>
<dbReference type="GO" id="GO:0007059">
    <property type="term" value="P:chromosome segregation"/>
    <property type="evidence" value="ECO:0007669"/>
    <property type="project" value="UniProtKB-KW"/>
</dbReference>
<keyword evidence="2" id="KW-0963">Cytoplasm</keyword>
<keyword evidence="8" id="KW-0131">Cell cycle</keyword>
<dbReference type="GO" id="GO:0006310">
    <property type="term" value="P:DNA recombination"/>
    <property type="evidence" value="ECO:0007669"/>
    <property type="project" value="UniProtKB-KW"/>
</dbReference>
<dbReference type="InterPro" id="IPR002104">
    <property type="entry name" value="Integrase_catalytic"/>
</dbReference>
<gene>
    <name evidence="12" type="ORF">FYJ60_00430</name>
</gene>
<dbReference type="PROSITE" id="PS51900">
    <property type="entry name" value="CB"/>
    <property type="match status" value="1"/>
</dbReference>
<keyword evidence="7" id="KW-0233">DNA recombination</keyword>
<dbReference type="InterPro" id="IPR010998">
    <property type="entry name" value="Integrase_recombinase_N"/>
</dbReference>
<dbReference type="Gene3D" id="1.10.150.130">
    <property type="match status" value="1"/>
</dbReference>
<dbReference type="InterPro" id="IPR011010">
    <property type="entry name" value="DNA_brk_join_enz"/>
</dbReference>
<keyword evidence="6 9" id="KW-0238">DNA-binding</keyword>
<protein>
    <submittedName>
        <fullName evidence="12">Tyrosine-type recombinase/integrase</fullName>
    </submittedName>
</protein>
<keyword evidence="5" id="KW-0229">DNA integration</keyword>
<dbReference type="PROSITE" id="PS51898">
    <property type="entry name" value="TYR_RECOMBINASE"/>
    <property type="match status" value="1"/>
</dbReference>
<evidence type="ECO:0000259" key="11">
    <source>
        <dbReference type="PROSITE" id="PS51900"/>
    </source>
</evidence>
<evidence type="ECO:0000256" key="2">
    <source>
        <dbReference type="ARBA" id="ARBA00022490"/>
    </source>
</evidence>
<organism evidence="12 13">
    <name type="scientific">Bilifractor porci</name>
    <dbReference type="NCBI Taxonomy" id="2606636"/>
    <lineage>
        <taxon>Bacteria</taxon>
        <taxon>Bacillati</taxon>
        <taxon>Bacillota</taxon>
        <taxon>Clostridia</taxon>
        <taxon>Lachnospirales</taxon>
        <taxon>Lachnospiraceae</taxon>
        <taxon>Bilifractor</taxon>
    </lineage>
</organism>
<dbReference type="PANTHER" id="PTHR30349">
    <property type="entry name" value="PHAGE INTEGRASE-RELATED"/>
    <property type="match status" value="1"/>
</dbReference>
<name>A0A7X2P6T9_9FIRM</name>
<dbReference type="Proteomes" id="UP000466864">
    <property type="component" value="Unassembled WGS sequence"/>
</dbReference>
<dbReference type="GO" id="GO:0015074">
    <property type="term" value="P:DNA integration"/>
    <property type="evidence" value="ECO:0007669"/>
    <property type="project" value="UniProtKB-KW"/>
</dbReference>
<dbReference type="Gene3D" id="1.10.443.10">
    <property type="entry name" value="Intergrase catalytic core"/>
    <property type="match status" value="1"/>
</dbReference>
<evidence type="ECO:0000256" key="1">
    <source>
        <dbReference type="ARBA" id="ARBA00004496"/>
    </source>
</evidence>
<evidence type="ECO:0000256" key="8">
    <source>
        <dbReference type="ARBA" id="ARBA00023306"/>
    </source>
</evidence>
<evidence type="ECO:0000259" key="10">
    <source>
        <dbReference type="PROSITE" id="PS51898"/>
    </source>
</evidence>
<keyword evidence="13" id="KW-1185">Reference proteome</keyword>
<dbReference type="GO" id="GO:0003677">
    <property type="term" value="F:DNA binding"/>
    <property type="evidence" value="ECO:0007669"/>
    <property type="project" value="UniProtKB-UniRule"/>
</dbReference>
<evidence type="ECO:0000256" key="7">
    <source>
        <dbReference type="ARBA" id="ARBA00023172"/>
    </source>
</evidence>
<feature type="domain" description="Tyr recombinase" evidence="10">
    <location>
        <begin position="165"/>
        <end position="360"/>
    </location>
</feature>
<evidence type="ECO:0000313" key="12">
    <source>
        <dbReference type="EMBL" id="MST80803.1"/>
    </source>
</evidence>
<sequence length="368" mass="42420">MEAAFLSSLYQFNFERLLMKYYQEQDILNMERIHDLLEALPGFMRNYVSYMATGSTSRRTIINYVYDIRGFLTFLADSRHMEVSSITAEYLSKLNNFDFDEYFLHMDTYQRKSSKNKSLATTNSEPGKARKLSALKSLYQFLFQYQLISLNPIAGYKLKLKRKKPVITAMNVEEVHSVMNSVETGETLNDRQKAFAEKTKYRDTALLSLMLNTGIRVSECVGIDMEDINWKEKKLNVHRKGGGDDPEVYLNDLAVQSLQDYINIERKCDDPDEHALFLSNTGHRITVRSVERIVKKYSQGAVPGKHITPHKLRSTFGTNLYQATGDIHLTSKALNHSSIEVTASHYADVDRRQRQEAVEIIEERYEGS</sequence>
<evidence type="ECO:0000256" key="3">
    <source>
        <dbReference type="ARBA" id="ARBA00022618"/>
    </source>
</evidence>
<dbReference type="SUPFAM" id="SSF56349">
    <property type="entry name" value="DNA breaking-rejoining enzymes"/>
    <property type="match status" value="1"/>
</dbReference>
<evidence type="ECO:0000256" key="4">
    <source>
        <dbReference type="ARBA" id="ARBA00022829"/>
    </source>
</evidence>